<name>L8JYE6_9BACT</name>
<reference evidence="1 2" key="1">
    <citation type="submission" date="2012-12" db="EMBL/GenBank/DDBJ databases">
        <title>Genome assembly of Fulvivirga imtechensis AK7.</title>
        <authorList>
            <person name="Nupur N."/>
            <person name="Khatri I."/>
            <person name="Kumar R."/>
            <person name="Subramanian S."/>
            <person name="Pinnaka A."/>
        </authorList>
    </citation>
    <scope>NUCLEOTIDE SEQUENCE [LARGE SCALE GENOMIC DNA]</scope>
    <source>
        <strain evidence="1 2">AK7</strain>
    </source>
</reference>
<dbReference type="STRING" id="1237149.C900_05237"/>
<gene>
    <name evidence="1" type="ORF">C900_05237</name>
</gene>
<dbReference type="InterPro" id="IPR024623">
    <property type="entry name" value="YtxH"/>
</dbReference>
<evidence type="ECO:0000313" key="1">
    <source>
        <dbReference type="EMBL" id="ELR73188.1"/>
    </source>
</evidence>
<dbReference type="eggNOG" id="COG4980">
    <property type="taxonomic scope" value="Bacteria"/>
</dbReference>
<accession>L8JYE6</accession>
<evidence type="ECO:0000313" key="2">
    <source>
        <dbReference type="Proteomes" id="UP000011135"/>
    </source>
</evidence>
<evidence type="ECO:0008006" key="3">
    <source>
        <dbReference type="Google" id="ProtNLM"/>
    </source>
</evidence>
<keyword evidence="2" id="KW-1185">Reference proteome</keyword>
<dbReference type="Pfam" id="PF12732">
    <property type="entry name" value="YtxH"/>
    <property type="match status" value="1"/>
</dbReference>
<dbReference type="AlphaFoldDB" id="L8JYE6"/>
<proteinExistence type="predicted"/>
<dbReference type="PANTHER" id="PTHR35792">
    <property type="entry name" value="GENERAL STRESS PROTEIN"/>
    <property type="match status" value="1"/>
</dbReference>
<dbReference type="PANTHER" id="PTHR35792:SF2">
    <property type="entry name" value="GENERAL STRESS PROTEIN"/>
    <property type="match status" value="1"/>
</dbReference>
<dbReference type="InterPro" id="IPR052928">
    <property type="entry name" value="Desiccation-related_membrane"/>
</dbReference>
<protein>
    <recommendedName>
        <fullName evidence="3">Gas vesicle protein</fullName>
    </recommendedName>
</protein>
<dbReference type="Proteomes" id="UP000011135">
    <property type="component" value="Unassembled WGS sequence"/>
</dbReference>
<dbReference type="EMBL" id="AMZN01000008">
    <property type="protein sequence ID" value="ELR73188.1"/>
    <property type="molecule type" value="Genomic_DNA"/>
</dbReference>
<organism evidence="1 2">
    <name type="scientific">Fulvivirga imtechensis AK7</name>
    <dbReference type="NCBI Taxonomy" id="1237149"/>
    <lineage>
        <taxon>Bacteria</taxon>
        <taxon>Pseudomonadati</taxon>
        <taxon>Bacteroidota</taxon>
        <taxon>Cytophagia</taxon>
        <taxon>Cytophagales</taxon>
        <taxon>Fulvivirgaceae</taxon>
        <taxon>Fulvivirga</taxon>
    </lineage>
</organism>
<sequence length="88" mass="9298">MSNNMKILTGFAVGALAGAVAGLLLAPESGPQTRRKLGQESEKLKNSLAHSLAETLDAAKIKYNTLLDEYARKSEKAAVKARQSAKVG</sequence>
<comment type="caution">
    <text evidence="1">The sequence shown here is derived from an EMBL/GenBank/DDBJ whole genome shotgun (WGS) entry which is preliminary data.</text>
</comment>